<organism evidence="2">
    <name type="scientific">viral metagenome</name>
    <dbReference type="NCBI Taxonomy" id="1070528"/>
    <lineage>
        <taxon>unclassified sequences</taxon>
        <taxon>metagenomes</taxon>
        <taxon>organismal metagenomes</taxon>
    </lineage>
</organism>
<dbReference type="EMBL" id="MN740864">
    <property type="protein sequence ID" value="QHS82944.1"/>
    <property type="molecule type" value="Genomic_DNA"/>
</dbReference>
<evidence type="ECO:0000256" key="1">
    <source>
        <dbReference type="SAM" id="MobiDB-lite"/>
    </source>
</evidence>
<feature type="region of interest" description="Disordered" evidence="1">
    <location>
        <begin position="360"/>
        <end position="390"/>
    </location>
</feature>
<name>A0A6C0AT04_9ZZZZ</name>
<evidence type="ECO:0000313" key="2">
    <source>
        <dbReference type="EMBL" id="QHS82944.1"/>
    </source>
</evidence>
<accession>A0A6C0AT04</accession>
<reference evidence="2" key="1">
    <citation type="journal article" date="2020" name="Nature">
        <title>Giant virus diversity and host interactions through global metagenomics.</title>
        <authorList>
            <person name="Schulz F."/>
            <person name="Roux S."/>
            <person name="Paez-Espino D."/>
            <person name="Jungbluth S."/>
            <person name="Walsh D.A."/>
            <person name="Denef V.J."/>
            <person name="McMahon K.D."/>
            <person name="Konstantinidis K.T."/>
            <person name="Eloe-Fadrosh E.A."/>
            <person name="Kyrpides N.C."/>
            <person name="Woyke T."/>
        </authorList>
    </citation>
    <scope>NUCLEOTIDE SEQUENCE</scope>
    <source>
        <strain evidence="2">GVMAG-S-1103017-74</strain>
    </source>
</reference>
<proteinExistence type="predicted"/>
<protein>
    <submittedName>
        <fullName evidence="2">Uncharacterized protein</fullName>
    </submittedName>
</protein>
<feature type="compositionally biased region" description="Pro residues" evidence="1">
    <location>
        <begin position="372"/>
        <end position="390"/>
    </location>
</feature>
<dbReference type="AlphaFoldDB" id="A0A6C0AT04"/>
<sequence>MATRTLRHRFASWTPRVAACPERWGDARVECCVTGESVLQNNAVWLSCGRHAVTGDAAWRWAESCHERGVQFTCPACRVPDGAVGRLLRMARRHAGHDARIAEVVGYGGLGSADHRQAPPRPLYHTVTTMVLLLLMLGTRASAATRRAVVDVMHRMRPHMPVGSKFWYATVLSAAEACVPDTLPARRAALLLRLTCWTLAKSGFICAVLKALRVWQPVHAQFVRGVARHAVLRSTCARITRVLRNDVESGHCDAAQAVRTLRWFAALAWEQPAQCRVEDVRRVHAALSAPSQPPCTHNAGAVDAAWGLVRALCAAPRVPGARGRHGAYELQNAARFARAMTTQPAAAVEVFFNRVSRAGAPSRHGAVRSAPKPGPASAPSQPQPPPLPRA</sequence>